<protein>
    <submittedName>
        <fullName evidence="2">Hypothetical_protein</fullName>
    </submittedName>
</protein>
<keyword evidence="1" id="KW-0812">Transmembrane</keyword>
<accession>A0ABP1J0I5</accession>
<keyword evidence="3" id="KW-1185">Reference proteome</keyword>
<name>A0ABP1J0I5_9EUKA</name>
<sequence>MIIQTALTMICCIIYSVTAYKFQIFSIQLQKSNNIVEFRPQIYSVVVRSVLFPQLINLIWILALNDVFDEKVYFTVIFVVIGDLLIALITLVIALCVTKQVNP</sequence>
<gene>
    <name evidence="2" type="ORF">HINF_LOCUS31444</name>
</gene>
<proteinExistence type="predicted"/>
<evidence type="ECO:0000313" key="2">
    <source>
        <dbReference type="EMBL" id="CAL6027684.1"/>
    </source>
</evidence>
<reference evidence="2 3" key="1">
    <citation type="submission" date="2024-07" db="EMBL/GenBank/DDBJ databases">
        <authorList>
            <person name="Akdeniz Z."/>
        </authorList>
    </citation>
    <scope>NUCLEOTIDE SEQUENCE [LARGE SCALE GENOMIC DNA]</scope>
</reference>
<keyword evidence="1" id="KW-0472">Membrane</keyword>
<feature type="transmembrane region" description="Helical" evidence="1">
    <location>
        <begin position="45"/>
        <end position="64"/>
    </location>
</feature>
<evidence type="ECO:0000313" key="3">
    <source>
        <dbReference type="Proteomes" id="UP001642409"/>
    </source>
</evidence>
<comment type="caution">
    <text evidence="2">The sequence shown here is derived from an EMBL/GenBank/DDBJ whole genome shotgun (WGS) entry which is preliminary data.</text>
</comment>
<dbReference type="Proteomes" id="UP001642409">
    <property type="component" value="Unassembled WGS sequence"/>
</dbReference>
<evidence type="ECO:0000256" key="1">
    <source>
        <dbReference type="SAM" id="Phobius"/>
    </source>
</evidence>
<keyword evidence="1" id="KW-1133">Transmembrane helix</keyword>
<organism evidence="2 3">
    <name type="scientific">Hexamita inflata</name>
    <dbReference type="NCBI Taxonomy" id="28002"/>
    <lineage>
        <taxon>Eukaryota</taxon>
        <taxon>Metamonada</taxon>
        <taxon>Diplomonadida</taxon>
        <taxon>Hexamitidae</taxon>
        <taxon>Hexamitinae</taxon>
        <taxon>Hexamita</taxon>
    </lineage>
</organism>
<feature type="transmembrane region" description="Helical" evidence="1">
    <location>
        <begin position="6"/>
        <end position="24"/>
    </location>
</feature>
<feature type="transmembrane region" description="Helical" evidence="1">
    <location>
        <begin position="76"/>
        <end position="97"/>
    </location>
</feature>
<dbReference type="EMBL" id="CAXDID020000105">
    <property type="protein sequence ID" value="CAL6027684.1"/>
    <property type="molecule type" value="Genomic_DNA"/>
</dbReference>